<name>B7ZGN0_9PHAE</name>
<dbReference type="CDD" id="cd03024">
    <property type="entry name" value="DsbA_FrnE"/>
    <property type="match status" value="1"/>
</dbReference>
<dbReference type="Gene3D" id="3.40.30.10">
    <property type="entry name" value="Glutaredoxin"/>
    <property type="match status" value="1"/>
</dbReference>
<dbReference type="GO" id="GO:0016491">
    <property type="term" value="F:oxidoreductase activity"/>
    <property type="evidence" value="ECO:0007669"/>
    <property type="project" value="InterPro"/>
</dbReference>
<accession>B7ZGN0</accession>
<organism evidence="2">
    <name type="scientific">Laminaria digitata</name>
    <dbReference type="NCBI Taxonomy" id="80365"/>
    <lineage>
        <taxon>Eukaryota</taxon>
        <taxon>Sar</taxon>
        <taxon>Stramenopiles</taxon>
        <taxon>Ochrophyta</taxon>
        <taxon>PX clade</taxon>
        <taxon>Phaeophyceae</taxon>
        <taxon>Laminariales</taxon>
        <taxon>Laminariaceae</taxon>
        <taxon>Laminaria</taxon>
    </lineage>
</organism>
<reference evidence="2" key="1">
    <citation type="journal article" date="2009" name="New Phytol.">
        <title>Patterns of gene expression induced by oligoguluronates reveal conserved and environment-specific molecular defense responses in the brown alga Laminaria digitata.</title>
        <authorList>
            <person name="Cosse A."/>
            <person name="Potin P."/>
            <person name="Leblanc C."/>
        </authorList>
    </citation>
    <scope>NUCLEOTIDE SEQUENCE</scope>
</reference>
<protein>
    <submittedName>
        <fullName evidence="2">DSBA oxidoreductase</fullName>
    </submittedName>
</protein>
<evidence type="ECO:0000313" key="2">
    <source>
        <dbReference type="EMBL" id="CAQ52404.1"/>
    </source>
</evidence>
<evidence type="ECO:0000259" key="1">
    <source>
        <dbReference type="Pfam" id="PF01323"/>
    </source>
</evidence>
<dbReference type="PANTHER" id="PTHR13887">
    <property type="entry name" value="GLUTATHIONE S-TRANSFERASE KAPPA"/>
    <property type="match status" value="1"/>
</dbReference>
<proteinExistence type="evidence at transcript level"/>
<dbReference type="PANTHER" id="PTHR13887:SF41">
    <property type="entry name" value="THIOREDOXIN SUPERFAMILY PROTEIN"/>
    <property type="match status" value="1"/>
</dbReference>
<dbReference type="AlphaFoldDB" id="B7ZGN0"/>
<sequence>MPKFNVKVISDNVCPWCYVGKRNLESAMKQFATSQPTEKEQEPPVFDVRWKPFFLNVKSPETSEEPIQEYLEKKYGKGAGSRMAVALERAGKSTGINFNNDRRVHNTIRSHRLVRLADQQEKGGDMIEQLFHGYFEEGKNIADSDVLLEIAQKAGVECTKEYLEGKEGQQEVLNEYQKGVQTQGVSGVPYYIISREGSKATVPLSGAQPPEAFVEAFEALL</sequence>
<dbReference type="EMBL" id="AM992073">
    <property type="protein sequence ID" value="CAQ52404.1"/>
    <property type="molecule type" value="mRNA"/>
</dbReference>
<dbReference type="InterPro" id="IPR036249">
    <property type="entry name" value="Thioredoxin-like_sf"/>
</dbReference>
<feature type="domain" description="DSBA-like thioredoxin" evidence="1">
    <location>
        <begin position="6"/>
        <end position="217"/>
    </location>
</feature>
<dbReference type="Pfam" id="PF01323">
    <property type="entry name" value="DSBA"/>
    <property type="match status" value="1"/>
</dbReference>
<dbReference type="InterPro" id="IPR001853">
    <property type="entry name" value="DSBA-like_thioredoxin_dom"/>
</dbReference>
<gene>
    <name evidence="2" type="primary">dsba</name>
</gene>
<dbReference type="SUPFAM" id="SSF52833">
    <property type="entry name" value="Thioredoxin-like"/>
    <property type="match status" value="1"/>
</dbReference>